<dbReference type="Pfam" id="PF13302">
    <property type="entry name" value="Acetyltransf_3"/>
    <property type="match status" value="1"/>
</dbReference>
<evidence type="ECO:0000313" key="2">
    <source>
        <dbReference type="EMBL" id="THV42515.1"/>
    </source>
</evidence>
<dbReference type="InterPro" id="IPR000182">
    <property type="entry name" value="GNAT_dom"/>
</dbReference>
<dbReference type="Proteomes" id="UP000308760">
    <property type="component" value="Unassembled WGS sequence"/>
</dbReference>
<keyword evidence="3" id="KW-1185">Reference proteome</keyword>
<reference evidence="3" key="1">
    <citation type="submission" date="2019-04" db="EMBL/GenBank/DDBJ databases">
        <title>Nocardioides xinjiangensis sp. nov.</title>
        <authorList>
            <person name="Liu S."/>
        </authorList>
    </citation>
    <scope>NUCLEOTIDE SEQUENCE [LARGE SCALE GENOMIC DNA]</scope>
    <source>
        <strain evidence="3">18</strain>
    </source>
</reference>
<reference evidence="2 3" key="2">
    <citation type="submission" date="2019-05" db="EMBL/GenBank/DDBJ databases">
        <title>Glycomyces buryatensis sp. nov.</title>
        <authorList>
            <person name="Nikitina E."/>
        </authorList>
    </citation>
    <scope>NUCLEOTIDE SEQUENCE [LARGE SCALE GENOMIC DNA]</scope>
    <source>
        <strain evidence="2 3">18</strain>
    </source>
</reference>
<evidence type="ECO:0000259" key="1">
    <source>
        <dbReference type="PROSITE" id="PS51186"/>
    </source>
</evidence>
<keyword evidence="2" id="KW-0808">Transferase</keyword>
<dbReference type="GO" id="GO:0016747">
    <property type="term" value="F:acyltransferase activity, transferring groups other than amino-acyl groups"/>
    <property type="evidence" value="ECO:0007669"/>
    <property type="project" value="InterPro"/>
</dbReference>
<gene>
    <name evidence="2" type="ORF">FAB82_05990</name>
</gene>
<proteinExistence type="predicted"/>
<dbReference type="AlphaFoldDB" id="A0A4S8QHR3"/>
<dbReference type="PANTHER" id="PTHR43792:SF16">
    <property type="entry name" value="N-ACETYLTRANSFERASE DOMAIN-CONTAINING PROTEIN"/>
    <property type="match status" value="1"/>
</dbReference>
<evidence type="ECO:0000313" key="3">
    <source>
        <dbReference type="Proteomes" id="UP000308760"/>
    </source>
</evidence>
<accession>A0A4S8QHR3</accession>
<dbReference type="Gene3D" id="3.40.630.30">
    <property type="match status" value="1"/>
</dbReference>
<name>A0A4S8QHR3_9ACTN</name>
<dbReference type="InterPro" id="IPR016181">
    <property type="entry name" value="Acyl_CoA_acyltransferase"/>
</dbReference>
<comment type="caution">
    <text evidence="2">The sequence shown here is derived from an EMBL/GenBank/DDBJ whole genome shotgun (WGS) entry which is preliminary data.</text>
</comment>
<dbReference type="OrthoDB" id="3533156at2"/>
<dbReference type="RefSeq" id="WP_136533638.1">
    <property type="nucleotide sequence ID" value="NZ_STGY01000022.1"/>
</dbReference>
<sequence length="174" mass="19281">MDEKTISATWPATLTTPRLLVRPAESDDASDFRPLWTDTAVRKYLGGPVDEQKLPAYERALGRLLYVFSVIETSESSFVGTVHVDASSSFAGRREISYSFLPAHWGRGYAREAVSVVLAWAFDAVPSEDPTIIAVTQEANARSCRMLEALGMTKIDSFIKFDAPQAMYEARRPA</sequence>
<protein>
    <submittedName>
        <fullName evidence="2">GNAT family N-acetyltransferase</fullName>
    </submittedName>
</protein>
<dbReference type="InterPro" id="IPR051531">
    <property type="entry name" value="N-acetyltransferase"/>
</dbReference>
<dbReference type="EMBL" id="STGY01000022">
    <property type="protein sequence ID" value="THV42515.1"/>
    <property type="molecule type" value="Genomic_DNA"/>
</dbReference>
<organism evidence="2 3">
    <name type="scientific">Glycomyces buryatensis</name>
    <dbReference type="NCBI Taxonomy" id="2570927"/>
    <lineage>
        <taxon>Bacteria</taxon>
        <taxon>Bacillati</taxon>
        <taxon>Actinomycetota</taxon>
        <taxon>Actinomycetes</taxon>
        <taxon>Glycomycetales</taxon>
        <taxon>Glycomycetaceae</taxon>
        <taxon>Glycomyces</taxon>
    </lineage>
</organism>
<feature type="domain" description="N-acetyltransferase" evidence="1">
    <location>
        <begin position="19"/>
        <end position="174"/>
    </location>
</feature>
<dbReference type="PANTHER" id="PTHR43792">
    <property type="entry name" value="GNAT FAMILY, PUTATIVE (AFU_ORTHOLOGUE AFUA_3G00765)-RELATED-RELATED"/>
    <property type="match status" value="1"/>
</dbReference>
<dbReference type="PROSITE" id="PS51186">
    <property type="entry name" value="GNAT"/>
    <property type="match status" value="1"/>
</dbReference>
<dbReference type="SUPFAM" id="SSF55729">
    <property type="entry name" value="Acyl-CoA N-acyltransferases (Nat)"/>
    <property type="match status" value="1"/>
</dbReference>